<evidence type="ECO:0000313" key="2">
    <source>
        <dbReference type="EMBL" id="KAK7847275.1"/>
    </source>
</evidence>
<evidence type="ECO:0000313" key="3">
    <source>
        <dbReference type="Proteomes" id="UP000237347"/>
    </source>
</evidence>
<name>A0AAW0L7L1_QUESU</name>
<dbReference type="PANTHER" id="PTHR34262:SF1">
    <property type="entry name" value="TRANSMEMBRANE PROTEIN 220"/>
    <property type="match status" value="1"/>
</dbReference>
<evidence type="ECO:0008006" key="4">
    <source>
        <dbReference type="Google" id="ProtNLM"/>
    </source>
</evidence>
<dbReference type="EMBL" id="PKMF04000143">
    <property type="protein sequence ID" value="KAK7847275.1"/>
    <property type="molecule type" value="Genomic_DNA"/>
</dbReference>
<dbReference type="Proteomes" id="UP000237347">
    <property type="component" value="Unassembled WGS sequence"/>
</dbReference>
<proteinExistence type="predicted"/>
<keyword evidence="1" id="KW-0732">Signal</keyword>
<dbReference type="Pfam" id="PF15071">
    <property type="entry name" value="TMEM220"/>
    <property type="match status" value="1"/>
</dbReference>
<protein>
    <recommendedName>
        <fullName evidence="4">Secreted protein</fullName>
    </recommendedName>
</protein>
<gene>
    <name evidence="2" type="ORF">CFP56_006752</name>
</gene>
<dbReference type="PANTHER" id="PTHR34262">
    <property type="entry name" value="TRANSMEMBRANE PROTEIN 220"/>
    <property type="match status" value="1"/>
</dbReference>
<sequence>MTRSTKVHSLCSVLRASLFAYSASSQLNDHDWYFWFPLYACACVVLHFHPPHTVSLSQTIVSKVVVELMVSRGMAIGLAMKLMCIG</sequence>
<accession>A0AAW0L7L1</accession>
<organism evidence="2 3">
    <name type="scientific">Quercus suber</name>
    <name type="common">Cork oak</name>
    <dbReference type="NCBI Taxonomy" id="58331"/>
    <lineage>
        <taxon>Eukaryota</taxon>
        <taxon>Viridiplantae</taxon>
        <taxon>Streptophyta</taxon>
        <taxon>Embryophyta</taxon>
        <taxon>Tracheophyta</taxon>
        <taxon>Spermatophyta</taxon>
        <taxon>Magnoliopsida</taxon>
        <taxon>eudicotyledons</taxon>
        <taxon>Gunneridae</taxon>
        <taxon>Pentapetalae</taxon>
        <taxon>rosids</taxon>
        <taxon>fabids</taxon>
        <taxon>Fagales</taxon>
        <taxon>Fagaceae</taxon>
        <taxon>Quercus</taxon>
    </lineage>
</organism>
<reference evidence="2 3" key="1">
    <citation type="journal article" date="2018" name="Sci. Data">
        <title>The draft genome sequence of cork oak.</title>
        <authorList>
            <person name="Ramos A.M."/>
            <person name="Usie A."/>
            <person name="Barbosa P."/>
            <person name="Barros P.M."/>
            <person name="Capote T."/>
            <person name="Chaves I."/>
            <person name="Simoes F."/>
            <person name="Abreu I."/>
            <person name="Carrasquinho I."/>
            <person name="Faro C."/>
            <person name="Guimaraes J.B."/>
            <person name="Mendonca D."/>
            <person name="Nobrega F."/>
            <person name="Rodrigues L."/>
            <person name="Saibo N.J.M."/>
            <person name="Varela M.C."/>
            <person name="Egas C."/>
            <person name="Matos J."/>
            <person name="Miguel C.M."/>
            <person name="Oliveira M.M."/>
            <person name="Ricardo C.P."/>
            <person name="Goncalves S."/>
        </authorList>
    </citation>
    <scope>NUCLEOTIDE SEQUENCE [LARGE SCALE GENOMIC DNA]</scope>
    <source>
        <strain evidence="3">cv. HL8</strain>
    </source>
</reference>
<feature type="signal peptide" evidence="1">
    <location>
        <begin position="1"/>
        <end position="25"/>
    </location>
</feature>
<dbReference type="AlphaFoldDB" id="A0AAW0L7L1"/>
<dbReference type="InterPro" id="IPR029377">
    <property type="entry name" value="TMEM220"/>
</dbReference>
<comment type="caution">
    <text evidence="2">The sequence shown here is derived from an EMBL/GenBank/DDBJ whole genome shotgun (WGS) entry which is preliminary data.</text>
</comment>
<evidence type="ECO:0000256" key="1">
    <source>
        <dbReference type="SAM" id="SignalP"/>
    </source>
</evidence>
<keyword evidence="3" id="KW-1185">Reference proteome</keyword>
<feature type="chain" id="PRO_5043743474" description="Secreted protein" evidence="1">
    <location>
        <begin position="26"/>
        <end position="86"/>
    </location>
</feature>